<evidence type="ECO:0000313" key="1">
    <source>
        <dbReference type="EMBL" id="KAJ2973296.1"/>
    </source>
</evidence>
<proteinExistence type="predicted"/>
<accession>A0ACC1N3T2</accession>
<dbReference type="Proteomes" id="UP001143856">
    <property type="component" value="Unassembled WGS sequence"/>
</dbReference>
<comment type="caution">
    <text evidence="1">The sequence shown here is derived from an EMBL/GenBank/DDBJ whole genome shotgun (WGS) entry which is preliminary data.</text>
</comment>
<organism evidence="1 2">
    <name type="scientific">Xylaria curta</name>
    <dbReference type="NCBI Taxonomy" id="42375"/>
    <lineage>
        <taxon>Eukaryota</taxon>
        <taxon>Fungi</taxon>
        <taxon>Dikarya</taxon>
        <taxon>Ascomycota</taxon>
        <taxon>Pezizomycotina</taxon>
        <taxon>Sordariomycetes</taxon>
        <taxon>Xylariomycetidae</taxon>
        <taxon>Xylariales</taxon>
        <taxon>Xylariaceae</taxon>
        <taxon>Xylaria</taxon>
    </lineage>
</organism>
<name>A0ACC1N3T2_9PEZI</name>
<evidence type="ECO:0000313" key="2">
    <source>
        <dbReference type="Proteomes" id="UP001143856"/>
    </source>
</evidence>
<sequence>MSPSAIARMLSEKEGLEGNPDYKVFFKDDTLLDFVVYIPGPEDSLYRYKLLKFQFQIPEKYPVDSPRVTFIQSAPGRVHPILEREGHVRLSILGNGPGGWHSGLSIHAVLSTIHSLLDNKPYCHEPAGKGKNDPDYNKYVQFIGWRALLTDHIIHETDARAQVFIKRFVRHRSDWIMEEVLAEKEASKNVPCFIDPYDDWPFWPDWDFLVNHIRKALAIAMISF</sequence>
<dbReference type="EMBL" id="JAPDGR010002981">
    <property type="protein sequence ID" value="KAJ2973296.1"/>
    <property type="molecule type" value="Genomic_DNA"/>
</dbReference>
<reference evidence="1" key="1">
    <citation type="submission" date="2022-10" db="EMBL/GenBank/DDBJ databases">
        <title>Genome Sequence of Xylaria curta.</title>
        <authorList>
            <person name="Buettner E."/>
        </authorList>
    </citation>
    <scope>NUCLEOTIDE SEQUENCE</scope>
    <source>
        <strain evidence="1">Babe10</strain>
    </source>
</reference>
<protein>
    <submittedName>
        <fullName evidence="1">Uncharacterized protein</fullName>
    </submittedName>
</protein>
<keyword evidence="2" id="KW-1185">Reference proteome</keyword>
<gene>
    <name evidence="1" type="ORF">NUW58_g8971</name>
</gene>